<evidence type="ECO:0000313" key="3">
    <source>
        <dbReference type="EMBL" id="SUE95357.1"/>
    </source>
</evidence>
<dbReference type="SUPFAM" id="SSF51556">
    <property type="entry name" value="Metallo-dependent hydrolases"/>
    <property type="match status" value="1"/>
</dbReference>
<evidence type="ECO:0000256" key="1">
    <source>
        <dbReference type="SAM" id="MobiDB-lite"/>
    </source>
</evidence>
<keyword evidence="3" id="KW-0378">Hydrolase</keyword>
<feature type="domain" description="Amidohydrolase-related" evidence="2">
    <location>
        <begin position="32"/>
        <end position="294"/>
    </location>
</feature>
<organism evidence="3 4">
    <name type="scientific">Roseomonas mucosa</name>
    <dbReference type="NCBI Taxonomy" id="207340"/>
    <lineage>
        <taxon>Bacteria</taxon>
        <taxon>Pseudomonadati</taxon>
        <taxon>Pseudomonadota</taxon>
        <taxon>Alphaproteobacteria</taxon>
        <taxon>Acetobacterales</taxon>
        <taxon>Roseomonadaceae</taxon>
        <taxon>Roseomonas</taxon>
    </lineage>
</organism>
<dbReference type="EMBL" id="UGVN01000002">
    <property type="protein sequence ID" value="SUE95357.1"/>
    <property type="molecule type" value="Genomic_DNA"/>
</dbReference>
<evidence type="ECO:0000259" key="2">
    <source>
        <dbReference type="Pfam" id="PF04909"/>
    </source>
</evidence>
<dbReference type="Pfam" id="PF04909">
    <property type="entry name" value="Amidohydro_2"/>
    <property type="match status" value="1"/>
</dbReference>
<dbReference type="Gene3D" id="3.20.20.140">
    <property type="entry name" value="Metal-dependent hydrolases"/>
    <property type="match status" value="1"/>
</dbReference>
<reference evidence="3 4" key="1">
    <citation type="submission" date="2018-06" db="EMBL/GenBank/DDBJ databases">
        <authorList>
            <consortium name="Pathogen Informatics"/>
            <person name="Doyle S."/>
        </authorList>
    </citation>
    <scope>NUCLEOTIDE SEQUENCE [LARGE SCALE GENOMIC DNA]</scope>
    <source>
        <strain evidence="3 4">NCTC13291</strain>
    </source>
</reference>
<accession>A0A379PKB8</accession>
<dbReference type="GeneID" id="99631387"/>
<dbReference type="PANTHER" id="PTHR35563">
    <property type="entry name" value="BARREL METAL-DEPENDENT HYDROLASE, PUTATIVE (AFU_ORTHOLOGUE AFUA_1G16240)-RELATED"/>
    <property type="match status" value="1"/>
</dbReference>
<dbReference type="InterPro" id="IPR006680">
    <property type="entry name" value="Amidohydro-rel"/>
</dbReference>
<dbReference type="GO" id="GO:0016787">
    <property type="term" value="F:hydrolase activity"/>
    <property type="evidence" value="ECO:0007669"/>
    <property type="project" value="UniProtKB-KW"/>
</dbReference>
<name>A0A379PKB8_9PROT</name>
<dbReference type="InterPro" id="IPR052358">
    <property type="entry name" value="Aro_Compnd_Degr_Hydrolases"/>
</dbReference>
<dbReference type="RefSeq" id="WP_019463195.1">
    <property type="nucleotide sequence ID" value="NZ_AP031463.1"/>
</dbReference>
<dbReference type="Proteomes" id="UP000254919">
    <property type="component" value="Unassembled WGS sequence"/>
</dbReference>
<sequence>MTKTSPPRDIPTCKGPDPDTRPPRYRAPPGACDAHCHIFGPDAVFPYAPDRAYTPPDAPFEGLRRLHGILGIERAVIVHASCHGSDMRVTLDGIAHSGGAYRGVAVVEPGVSDAELARLHEGGIRGVRFNFVRHLGGMPDMGFFERVLEQIEPLGWHVVLHLDAQDVTELAPRIARIRVPFVIDHMGRVKARGGLEQPAFRSLLELMRNDRAWVKICGAERVSSEGAPFHDALPFARALVSVAPDRVLWGTDWPHPNIAGDMPNDGDLLDLLAEAVTDEPARRKILVDNPARLYWSEEQTA</sequence>
<evidence type="ECO:0000313" key="4">
    <source>
        <dbReference type="Proteomes" id="UP000254919"/>
    </source>
</evidence>
<proteinExistence type="predicted"/>
<gene>
    <name evidence="3" type="ORF">NCTC13291_04241</name>
</gene>
<dbReference type="PANTHER" id="PTHR35563:SF2">
    <property type="entry name" value="BARREL METAL-DEPENDENT HYDROLASE, PUTATIVE (AFU_ORTHOLOGUE AFUA_1G16240)-RELATED"/>
    <property type="match status" value="1"/>
</dbReference>
<dbReference type="InterPro" id="IPR032466">
    <property type="entry name" value="Metal_Hydrolase"/>
</dbReference>
<dbReference type="AlphaFoldDB" id="A0A379PKB8"/>
<feature type="region of interest" description="Disordered" evidence="1">
    <location>
        <begin position="1"/>
        <end position="26"/>
    </location>
</feature>
<protein>
    <submittedName>
        <fullName evidence="3">Predicted metal-dependent hydrolase of the TIM-barrel fold</fullName>
    </submittedName>
</protein>